<dbReference type="Proteomes" id="UP000799423">
    <property type="component" value="Unassembled WGS sequence"/>
</dbReference>
<evidence type="ECO:0000259" key="1">
    <source>
        <dbReference type="Pfam" id="PF06985"/>
    </source>
</evidence>
<dbReference type="OrthoDB" id="674604at2759"/>
<protein>
    <submittedName>
        <fullName evidence="2">HET-domain-containing protein</fullName>
    </submittedName>
</protein>
<dbReference type="EMBL" id="MU006353">
    <property type="protein sequence ID" value="KAF2845149.1"/>
    <property type="molecule type" value="Genomic_DNA"/>
</dbReference>
<gene>
    <name evidence="2" type="ORF">T440DRAFT_559170</name>
</gene>
<evidence type="ECO:0000313" key="2">
    <source>
        <dbReference type="EMBL" id="KAF2845149.1"/>
    </source>
</evidence>
<feature type="domain" description="Heterokaryon incompatibility" evidence="1">
    <location>
        <begin position="50"/>
        <end position="113"/>
    </location>
</feature>
<reference evidence="2" key="1">
    <citation type="submission" date="2020-01" db="EMBL/GenBank/DDBJ databases">
        <authorList>
            <consortium name="DOE Joint Genome Institute"/>
            <person name="Haridas S."/>
            <person name="Albert R."/>
            <person name="Binder M."/>
            <person name="Bloem J."/>
            <person name="Labutti K."/>
            <person name="Salamov A."/>
            <person name="Andreopoulos B."/>
            <person name="Baker S.E."/>
            <person name="Barry K."/>
            <person name="Bills G."/>
            <person name="Bluhm B.H."/>
            <person name="Cannon C."/>
            <person name="Castanera R."/>
            <person name="Culley D.E."/>
            <person name="Daum C."/>
            <person name="Ezra D."/>
            <person name="Gonzalez J.B."/>
            <person name="Henrissat B."/>
            <person name="Kuo A."/>
            <person name="Liang C."/>
            <person name="Lipzen A."/>
            <person name="Lutzoni F."/>
            <person name="Magnuson J."/>
            <person name="Mondo S."/>
            <person name="Nolan M."/>
            <person name="Ohm R."/>
            <person name="Pangilinan J."/>
            <person name="Park H.-J."/>
            <person name="Ramirez L."/>
            <person name="Alfaro M."/>
            <person name="Sun H."/>
            <person name="Tritt A."/>
            <person name="Yoshinaga Y."/>
            <person name="Zwiers L.-H."/>
            <person name="Turgeon B.G."/>
            <person name="Goodwin S.B."/>
            <person name="Spatafora J.W."/>
            <person name="Crous P.W."/>
            <person name="Grigoriev I.V."/>
        </authorList>
    </citation>
    <scope>NUCLEOTIDE SEQUENCE</scope>
    <source>
        <strain evidence="2">IPT5</strain>
    </source>
</reference>
<name>A0A6A7ASF2_9PLEO</name>
<sequence length="216" mass="24630">MRLIDTTTGELKYFIGSNIPHYAILPYLGRGRGNIQDYLGGQHENVQGFEKIAQTCRVTRERSIQYVWVDTCCIDKTSSAELSEAINSMYRWYERAAECYAFLSELPADADMELELIASPELEFYDGSWNMIGTKSGLSRQISATTLIDEDLLKGIVDLSEYCVATEMSWAANRQTTRIEDRAYSLLGLFDVNMPLSYGEEGKSFWRLQEETMRST</sequence>
<dbReference type="PANTHER" id="PTHR10622:SF12">
    <property type="entry name" value="HET DOMAIN-CONTAINING PROTEIN"/>
    <property type="match status" value="1"/>
</dbReference>
<proteinExistence type="predicted"/>
<organism evidence="2 3">
    <name type="scientific">Plenodomus tracheiphilus IPT5</name>
    <dbReference type="NCBI Taxonomy" id="1408161"/>
    <lineage>
        <taxon>Eukaryota</taxon>
        <taxon>Fungi</taxon>
        <taxon>Dikarya</taxon>
        <taxon>Ascomycota</taxon>
        <taxon>Pezizomycotina</taxon>
        <taxon>Dothideomycetes</taxon>
        <taxon>Pleosporomycetidae</taxon>
        <taxon>Pleosporales</taxon>
        <taxon>Pleosporineae</taxon>
        <taxon>Leptosphaeriaceae</taxon>
        <taxon>Plenodomus</taxon>
    </lineage>
</organism>
<dbReference type="InterPro" id="IPR010730">
    <property type="entry name" value="HET"/>
</dbReference>
<dbReference type="PANTHER" id="PTHR10622">
    <property type="entry name" value="HET DOMAIN-CONTAINING PROTEIN"/>
    <property type="match status" value="1"/>
</dbReference>
<dbReference type="AlphaFoldDB" id="A0A6A7ASF2"/>
<keyword evidence="3" id="KW-1185">Reference proteome</keyword>
<evidence type="ECO:0000313" key="3">
    <source>
        <dbReference type="Proteomes" id="UP000799423"/>
    </source>
</evidence>
<accession>A0A6A7ASF2</accession>
<dbReference type="Pfam" id="PF06985">
    <property type="entry name" value="HET"/>
    <property type="match status" value="1"/>
</dbReference>